<name>A0A508SYD9_9BRAD</name>
<feature type="transmembrane region" description="Helical" evidence="1">
    <location>
        <begin position="12"/>
        <end position="33"/>
    </location>
</feature>
<feature type="transmembrane region" description="Helical" evidence="1">
    <location>
        <begin position="116"/>
        <end position="143"/>
    </location>
</feature>
<protein>
    <recommendedName>
        <fullName evidence="4">Inner membrane protein YidI</fullName>
    </recommendedName>
</protein>
<comment type="caution">
    <text evidence="2">The sequence shown here is derived from an EMBL/GenBank/DDBJ whole genome shotgun (WGS) entry which is preliminary data.</text>
</comment>
<evidence type="ECO:0000313" key="2">
    <source>
        <dbReference type="EMBL" id="VIO65948.1"/>
    </source>
</evidence>
<dbReference type="AlphaFoldDB" id="A0A508SYD9"/>
<keyword evidence="1" id="KW-0812">Transmembrane</keyword>
<evidence type="ECO:0000313" key="3">
    <source>
        <dbReference type="Proteomes" id="UP000328092"/>
    </source>
</evidence>
<dbReference type="OrthoDB" id="8243189at2"/>
<evidence type="ECO:0000256" key="1">
    <source>
        <dbReference type="SAM" id="Phobius"/>
    </source>
</evidence>
<evidence type="ECO:0008006" key="4">
    <source>
        <dbReference type="Google" id="ProtNLM"/>
    </source>
</evidence>
<organism evidence="2 3">
    <name type="scientific">Bradyrhizobium ivorense</name>
    <dbReference type="NCBI Taxonomy" id="2511166"/>
    <lineage>
        <taxon>Bacteria</taxon>
        <taxon>Pseudomonadati</taxon>
        <taxon>Pseudomonadota</taxon>
        <taxon>Alphaproteobacteria</taxon>
        <taxon>Hyphomicrobiales</taxon>
        <taxon>Nitrobacteraceae</taxon>
        <taxon>Bradyrhizobium</taxon>
    </lineage>
</organism>
<accession>A0A508SYD9</accession>
<keyword evidence="3" id="KW-1185">Reference proteome</keyword>
<dbReference type="EMBL" id="CAADFC020000004">
    <property type="protein sequence ID" value="VIO65948.1"/>
    <property type="molecule type" value="Genomic_DNA"/>
</dbReference>
<feature type="transmembrane region" description="Helical" evidence="1">
    <location>
        <begin position="83"/>
        <end position="104"/>
    </location>
</feature>
<dbReference type="RefSeq" id="WP_139857708.1">
    <property type="nucleotide sequence ID" value="NZ_CAADFC020000004.1"/>
</dbReference>
<keyword evidence="1" id="KW-0472">Membrane</keyword>
<gene>
    <name evidence="2" type="ORF">CI1B_10590</name>
</gene>
<keyword evidence="1" id="KW-1133">Transmembrane helix</keyword>
<reference evidence="2" key="1">
    <citation type="submission" date="2019-02" db="EMBL/GenBank/DDBJ databases">
        <authorList>
            <person name="Pothier F.J."/>
        </authorList>
    </citation>
    <scope>NUCLEOTIDE SEQUENCE</scope>
    <source>
        <strain evidence="2">CI-1B</strain>
    </source>
</reference>
<sequence length="150" mass="16056">MTASIAHNRRLGIIGSIVGLLALMAAILPQWVIPVVAPPPPVDQVVVDTGSRVKDRLVARLKGVEYQAPHREPSLGSRLHGNFSLAAITLGLLAIAFAVFSVIFREEKLLAGVSATLGVCAIAVEVSMFLIGILFVLAILYIVSNMLDWF</sequence>
<proteinExistence type="predicted"/>
<dbReference type="Proteomes" id="UP000328092">
    <property type="component" value="Unassembled WGS sequence"/>
</dbReference>